<reference evidence="4" key="1">
    <citation type="submission" date="2021-12" db="EMBL/GenBank/DDBJ databases">
        <title>Convergent genome expansion in fungi linked to evolution of root-endophyte symbiosis.</title>
        <authorList>
            <consortium name="DOE Joint Genome Institute"/>
            <person name="Ke Y.-H."/>
            <person name="Bonito G."/>
            <person name="Liao H.-L."/>
            <person name="Looney B."/>
            <person name="Rojas-Flechas A."/>
            <person name="Nash J."/>
            <person name="Hameed K."/>
            <person name="Schadt C."/>
            <person name="Martin F."/>
            <person name="Crous P.W."/>
            <person name="Miettinen O."/>
            <person name="Magnuson J.K."/>
            <person name="Labbe J."/>
            <person name="Jacobson D."/>
            <person name="Doktycz M.J."/>
            <person name="Veneault-Fourrey C."/>
            <person name="Kuo A."/>
            <person name="Mondo S."/>
            <person name="Calhoun S."/>
            <person name="Riley R."/>
            <person name="Ohm R."/>
            <person name="LaButti K."/>
            <person name="Andreopoulos B."/>
            <person name="Pangilinan J."/>
            <person name="Nolan M."/>
            <person name="Tritt A."/>
            <person name="Clum A."/>
            <person name="Lipzen A."/>
            <person name="Daum C."/>
            <person name="Barry K."/>
            <person name="Grigoriev I.V."/>
            <person name="Vilgalys R."/>
        </authorList>
    </citation>
    <scope>NUCLEOTIDE SEQUENCE</scope>
    <source>
        <strain evidence="4">PMI_201</strain>
    </source>
</reference>
<comment type="caution">
    <text evidence="4">The sequence shown here is derived from an EMBL/GenBank/DDBJ whole genome shotgun (WGS) entry which is preliminary data.</text>
</comment>
<evidence type="ECO:0000256" key="2">
    <source>
        <dbReference type="SAM" id="Coils"/>
    </source>
</evidence>
<feature type="domain" description="NACHT" evidence="3">
    <location>
        <begin position="400"/>
        <end position="547"/>
    </location>
</feature>
<dbReference type="InterPro" id="IPR035994">
    <property type="entry name" value="Nucleoside_phosphorylase_sf"/>
</dbReference>
<evidence type="ECO:0000259" key="3">
    <source>
        <dbReference type="PROSITE" id="PS50837"/>
    </source>
</evidence>
<dbReference type="SUPFAM" id="SSF52540">
    <property type="entry name" value="P-loop containing nucleoside triphosphate hydrolases"/>
    <property type="match status" value="1"/>
</dbReference>
<protein>
    <submittedName>
        <fullName evidence="4">Nucleoside phosphorylase domain-containing protein</fullName>
    </submittedName>
</protein>
<dbReference type="InterPro" id="IPR053137">
    <property type="entry name" value="NLR-like"/>
</dbReference>
<sequence>MLDKVHEGLQIAEGDKNKYILGEISGHNIAMACLPAGSMGQTSAATVAADMMHSFPRIRFGLMVGIGGGVPNPSARADEDIRLGDVVVSIPKGELGAVIKYDRGKVVAGGEFQHTGILNVPPSLLTTAVSALQCKHETLKNAITRNVADMIQRKHEAEDANLESLQKYQYPGAEHDQLFEADYEHVEQRDVPNPVSQGLEDNENDTGDLEFPCPHCDEDRVVPRRLRRKKDPVIHYGTIASADVVMRHGETREKLRKKYGILCFEMEAAGLMNDFPCLVIRGICDYSDTHKHKIWQRYAAATAAAYAKELLGTVQKAEVIESRSGATKEEIDEMRQELEDMKKDRMQQGLKKERDEILNWLDSDTHTKKWADSRMKWHRNTGKTFLESQSFLDWTNNHAQTLWCHGIAGSGKTIFASLVVDHLHAAQKEKAPNEKAAVVCLYLEYERMQEQSLQSLLAAILRQLVHQCPELPRSVTELHNTHTTNRSQPLLDEISSVLVDVIRKFPDVFLVVDALDECFEDTARDLLSNLRDHQKSTGLKLLATSRPTIDFGEFFEEYRSLEIKALEHDVRAVLDTLILKLPKLVREDKNLQSKIKNSIVEAVDGM</sequence>
<dbReference type="InterPro" id="IPR056884">
    <property type="entry name" value="NPHP3-like_N"/>
</dbReference>
<dbReference type="GO" id="GO:0003824">
    <property type="term" value="F:catalytic activity"/>
    <property type="evidence" value="ECO:0007669"/>
    <property type="project" value="InterPro"/>
</dbReference>
<accession>A0AAD4KKU7</accession>
<dbReference type="Gene3D" id="3.40.50.300">
    <property type="entry name" value="P-loop containing nucleotide triphosphate hydrolases"/>
    <property type="match status" value="1"/>
</dbReference>
<dbReference type="PROSITE" id="PS50837">
    <property type="entry name" value="NACHT"/>
    <property type="match status" value="1"/>
</dbReference>
<dbReference type="InterPro" id="IPR007111">
    <property type="entry name" value="NACHT_NTPase"/>
</dbReference>
<organism evidence="4 5">
    <name type="scientific">Talaromyces proteolyticus</name>
    <dbReference type="NCBI Taxonomy" id="1131652"/>
    <lineage>
        <taxon>Eukaryota</taxon>
        <taxon>Fungi</taxon>
        <taxon>Dikarya</taxon>
        <taxon>Ascomycota</taxon>
        <taxon>Pezizomycotina</taxon>
        <taxon>Eurotiomycetes</taxon>
        <taxon>Eurotiomycetidae</taxon>
        <taxon>Eurotiales</taxon>
        <taxon>Trichocomaceae</taxon>
        <taxon>Talaromyces</taxon>
        <taxon>Talaromyces sect. Bacilispori</taxon>
    </lineage>
</organism>
<keyword evidence="2" id="KW-0175">Coiled coil</keyword>
<name>A0AAD4KKU7_9EURO</name>
<dbReference type="PANTHER" id="PTHR46082">
    <property type="entry name" value="ATP/GTP-BINDING PROTEIN-RELATED"/>
    <property type="match status" value="1"/>
</dbReference>
<evidence type="ECO:0000256" key="1">
    <source>
        <dbReference type="ARBA" id="ARBA00022737"/>
    </source>
</evidence>
<evidence type="ECO:0000313" key="4">
    <source>
        <dbReference type="EMBL" id="KAH8693664.1"/>
    </source>
</evidence>
<dbReference type="GO" id="GO:0009116">
    <property type="term" value="P:nucleoside metabolic process"/>
    <property type="evidence" value="ECO:0007669"/>
    <property type="project" value="InterPro"/>
</dbReference>
<proteinExistence type="predicted"/>
<feature type="coiled-coil region" evidence="2">
    <location>
        <begin position="317"/>
        <end position="351"/>
    </location>
</feature>
<dbReference type="Pfam" id="PF24883">
    <property type="entry name" value="NPHP3_N"/>
    <property type="match status" value="1"/>
</dbReference>
<dbReference type="RefSeq" id="XP_046069334.1">
    <property type="nucleotide sequence ID" value="XM_046213197.1"/>
</dbReference>
<dbReference type="GeneID" id="70243484"/>
<keyword evidence="1" id="KW-0677">Repeat</keyword>
<dbReference type="EMBL" id="JAJTJA010000009">
    <property type="protein sequence ID" value="KAH8693664.1"/>
    <property type="molecule type" value="Genomic_DNA"/>
</dbReference>
<gene>
    <name evidence="4" type="ORF">BGW36DRAFT_345391</name>
</gene>
<evidence type="ECO:0000313" key="5">
    <source>
        <dbReference type="Proteomes" id="UP001201262"/>
    </source>
</evidence>
<dbReference type="SUPFAM" id="SSF53167">
    <property type="entry name" value="Purine and uridine phosphorylases"/>
    <property type="match status" value="1"/>
</dbReference>
<keyword evidence="5" id="KW-1185">Reference proteome</keyword>
<dbReference type="AlphaFoldDB" id="A0AAD4KKU7"/>
<dbReference type="InterPro" id="IPR027417">
    <property type="entry name" value="P-loop_NTPase"/>
</dbReference>
<dbReference type="Proteomes" id="UP001201262">
    <property type="component" value="Unassembled WGS sequence"/>
</dbReference>
<dbReference type="Gene3D" id="3.40.50.1580">
    <property type="entry name" value="Nucleoside phosphorylase domain"/>
    <property type="match status" value="1"/>
</dbReference>
<dbReference type="PANTHER" id="PTHR46082:SF11">
    <property type="entry name" value="AAA+ ATPASE DOMAIN-CONTAINING PROTEIN-RELATED"/>
    <property type="match status" value="1"/>
</dbReference>